<dbReference type="GO" id="GO:0016787">
    <property type="term" value="F:hydrolase activity"/>
    <property type="evidence" value="ECO:0007669"/>
    <property type="project" value="UniProtKB-KW"/>
</dbReference>
<keyword evidence="5" id="KW-0238">DNA-binding</keyword>
<evidence type="ECO:0000256" key="3">
    <source>
        <dbReference type="ARBA" id="ARBA00022806"/>
    </source>
</evidence>
<comment type="caution">
    <text evidence="9">The sequence shown here is derived from an EMBL/GenBank/DDBJ whole genome shotgun (WGS) entry which is preliminary data.</text>
</comment>
<dbReference type="SUPFAM" id="SSF52540">
    <property type="entry name" value="P-loop containing nucleoside triphosphate hydrolases"/>
    <property type="match status" value="1"/>
</dbReference>
<dbReference type="InterPro" id="IPR004589">
    <property type="entry name" value="DNA_helicase_ATP-dep_RecQ"/>
</dbReference>
<dbReference type="GO" id="GO:0003677">
    <property type="term" value="F:DNA binding"/>
    <property type="evidence" value="ECO:0007669"/>
    <property type="project" value="UniProtKB-KW"/>
</dbReference>
<sequence>MSREPHKIDNDIQLPRHVKPNDPRLKLSETAVDLARDRQAALRTHFGLKKFRPGQAEAIDSLQQGRNVLAILPTGSGKTLIYELTTYLINRPCLIVSPLLSLMQDQVGRLNERGERRAVALNSLLTKPEKDSILSRLQQYRFIFISPEMLQNEGVMASIQHCNIGLLVIDEAHCISTWGPDFRPAYLSLGDVRSQLGNPLTCALTATADEHVQTDILTQLRLRPTAARKASMNMVTDDEQNVQVIRQSVNRPNIFLAMRSVTSRKEKATELMVLMAKIVKPGIIYFSSKAQADEWAQRLSDAGYPAASYHAGLDAQTRYTVQQQFMADQLQVVCATSAFGMGIDKDNIRFVIHYHLPGNLNDYVQEIGRAGRDGQQSIAICLIAPGDEQLPADLATLPLPNDRQVKTFYEAKQPALQTDMDQLLDYYKKHHFSEQQLIDRFSVLRQERQLALRKFINFTRSTDCLRKTLLNGFNETSVPHDHSCCAPIGTEFSLSELGLSQDQHELQKTMQIPGWRQQFKALFSENFTNSNV</sequence>
<dbReference type="Proteomes" id="UP000449209">
    <property type="component" value="Unassembled WGS sequence"/>
</dbReference>
<keyword evidence="3 9" id="KW-0347">Helicase</keyword>
<evidence type="ECO:0000256" key="2">
    <source>
        <dbReference type="ARBA" id="ARBA00022801"/>
    </source>
</evidence>
<dbReference type="PANTHER" id="PTHR13710">
    <property type="entry name" value="DNA HELICASE RECQ FAMILY MEMBER"/>
    <property type="match status" value="1"/>
</dbReference>
<feature type="domain" description="Helicase C-terminal" evidence="8">
    <location>
        <begin position="270"/>
        <end position="424"/>
    </location>
</feature>
<name>A0A6N9I114_9LACO</name>
<dbReference type="AlphaFoldDB" id="A0A6N9I114"/>
<feature type="domain" description="Helicase ATP-binding" evidence="7">
    <location>
        <begin position="59"/>
        <end position="226"/>
    </location>
</feature>
<feature type="region of interest" description="Disordered" evidence="6">
    <location>
        <begin position="1"/>
        <end position="23"/>
    </location>
</feature>
<dbReference type="CDD" id="cd17920">
    <property type="entry name" value="DEXHc_RecQ"/>
    <property type="match status" value="1"/>
</dbReference>
<dbReference type="GO" id="GO:0030894">
    <property type="term" value="C:replisome"/>
    <property type="evidence" value="ECO:0007669"/>
    <property type="project" value="TreeGrafter"/>
</dbReference>
<feature type="compositionally biased region" description="Basic and acidic residues" evidence="6">
    <location>
        <begin position="1"/>
        <end position="10"/>
    </location>
</feature>
<dbReference type="Pfam" id="PF00271">
    <property type="entry name" value="Helicase_C"/>
    <property type="match status" value="1"/>
</dbReference>
<dbReference type="GO" id="GO:0043590">
    <property type="term" value="C:bacterial nucleoid"/>
    <property type="evidence" value="ECO:0007669"/>
    <property type="project" value="TreeGrafter"/>
</dbReference>
<keyword evidence="2 9" id="KW-0378">Hydrolase</keyword>
<dbReference type="SMART" id="SM00490">
    <property type="entry name" value="HELICc"/>
    <property type="match status" value="1"/>
</dbReference>
<dbReference type="EC" id="3.6.4.12" evidence="9"/>
<evidence type="ECO:0000259" key="8">
    <source>
        <dbReference type="PROSITE" id="PS51194"/>
    </source>
</evidence>
<dbReference type="Pfam" id="PF00270">
    <property type="entry name" value="DEAD"/>
    <property type="match status" value="1"/>
</dbReference>
<reference evidence="9 10" key="1">
    <citation type="journal article" date="2019" name="Appl. Environ. Microbiol.">
        <title>Genetic determinants of hydroxycinnamic acid metabolism in heterofermentative lactobacilli.</title>
        <authorList>
            <person name="Gaur G."/>
            <person name="Oh J.H."/>
            <person name="Filannino P."/>
            <person name="Gobbetti M."/>
            <person name="van Pijkeren J.P."/>
            <person name="Ganzle M.G."/>
        </authorList>
    </citation>
    <scope>NUCLEOTIDE SEQUENCE [LARGE SCALE GENOMIC DNA]</scope>
    <source>
        <strain evidence="9 10">C5</strain>
    </source>
</reference>
<evidence type="ECO:0000313" key="10">
    <source>
        <dbReference type="Proteomes" id="UP000449209"/>
    </source>
</evidence>
<dbReference type="NCBIfam" id="TIGR00614">
    <property type="entry name" value="recQ_fam"/>
    <property type="match status" value="1"/>
</dbReference>
<dbReference type="InterPro" id="IPR002464">
    <property type="entry name" value="DNA/RNA_helicase_DEAH_CS"/>
</dbReference>
<keyword evidence="4" id="KW-0067">ATP-binding</keyword>
<dbReference type="InterPro" id="IPR011545">
    <property type="entry name" value="DEAD/DEAH_box_helicase_dom"/>
</dbReference>
<dbReference type="InterPro" id="IPR027417">
    <property type="entry name" value="P-loop_NTPase"/>
</dbReference>
<dbReference type="InterPro" id="IPR001650">
    <property type="entry name" value="Helicase_C-like"/>
</dbReference>
<dbReference type="GO" id="GO:0043138">
    <property type="term" value="F:3'-5' DNA helicase activity"/>
    <property type="evidence" value="ECO:0007669"/>
    <property type="project" value="TreeGrafter"/>
</dbReference>
<dbReference type="GO" id="GO:0005737">
    <property type="term" value="C:cytoplasm"/>
    <property type="evidence" value="ECO:0007669"/>
    <property type="project" value="TreeGrafter"/>
</dbReference>
<accession>A0A6N9I114</accession>
<dbReference type="SMART" id="SM00487">
    <property type="entry name" value="DEXDc"/>
    <property type="match status" value="1"/>
</dbReference>
<dbReference type="PROSITE" id="PS51192">
    <property type="entry name" value="HELICASE_ATP_BIND_1"/>
    <property type="match status" value="1"/>
</dbReference>
<dbReference type="OrthoDB" id="9763310at2"/>
<proteinExistence type="predicted"/>
<dbReference type="GO" id="GO:0006310">
    <property type="term" value="P:DNA recombination"/>
    <property type="evidence" value="ECO:0007669"/>
    <property type="project" value="InterPro"/>
</dbReference>
<evidence type="ECO:0000256" key="5">
    <source>
        <dbReference type="ARBA" id="ARBA00023125"/>
    </source>
</evidence>
<evidence type="ECO:0000313" key="9">
    <source>
        <dbReference type="EMBL" id="MYV16630.1"/>
    </source>
</evidence>
<dbReference type="EMBL" id="WEZQ01000005">
    <property type="protein sequence ID" value="MYV16630.1"/>
    <property type="molecule type" value="Genomic_DNA"/>
</dbReference>
<dbReference type="GO" id="GO:0006281">
    <property type="term" value="P:DNA repair"/>
    <property type="evidence" value="ECO:0007669"/>
    <property type="project" value="TreeGrafter"/>
</dbReference>
<evidence type="ECO:0000256" key="6">
    <source>
        <dbReference type="SAM" id="MobiDB-lite"/>
    </source>
</evidence>
<organism evidence="9 10">
    <name type="scientific">Furfurilactobacillus milii</name>
    <dbReference type="NCBI Taxonomy" id="2888272"/>
    <lineage>
        <taxon>Bacteria</taxon>
        <taxon>Bacillati</taxon>
        <taxon>Bacillota</taxon>
        <taxon>Bacilli</taxon>
        <taxon>Lactobacillales</taxon>
        <taxon>Lactobacillaceae</taxon>
        <taxon>Furfurilactobacillus</taxon>
    </lineage>
</organism>
<dbReference type="GO" id="GO:0009378">
    <property type="term" value="F:four-way junction helicase activity"/>
    <property type="evidence" value="ECO:0007669"/>
    <property type="project" value="TreeGrafter"/>
</dbReference>
<dbReference type="RefSeq" id="WP_161003146.1">
    <property type="nucleotide sequence ID" value="NZ_WEZQ01000005.1"/>
</dbReference>
<keyword evidence="1" id="KW-0547">Nucleotide-binding</keyword>
<evidence type="ECO:0000259" key="7">
    <source>
        <dbReference type="PROSITE" id="PS51192"/>
    </source>
</evidence>
<evidence type="ECO:0000256" key="4">
    <source>
        <dbReference type="ARBA" id="ARBA00022840"/>
    </source>
</evidence>
<dbReference type="PANTHER" id="PTHR13710:SF84">
    <property type="entry name" value="ATP-DEPENDENT DNA HELICASE RECS-RELATED"/>
    <property type="match status" value="1"/>
</dbReference>
<evidence type="ECO:0000256" key="1">
    <source>
        <dbReference type="ARBA" id="ARBA00022741"/>
    </source>
</evidence>
<gene>
    <name evidence="9" type="ORF">GB993_03765</name>
</gene>
<dbReference type="Gene3D" id="3.40.50.300">
    <property type="entry name" value="P-loop containing nucleotide triphosphate hydrolases"/>
    <property type="match status" value="2"/>
</dbReference>
<dbReference type="GO" id="GO:0005524">
    <property type="term" value="F:ATP binding"/>
    <property type="evidence" value="ECO:0007669"/>
    <property type="project" value="UniProtKB-KW"/>
</dbReference>
<protein>
    <submittedName>
        <fullName evidence="9">RecQ family ATP-dependent DNA helicase</fullName>
        <ecNumber evidence="9">3.6.4.12</ecNumber>
    </submittedName>
</protein>
<dbReference type="PROSITE" id="PS51194">
    <property type="entry name" value="HELICASE_CTER"/>
    <property type="match status" value="1"/>
</dbReference>
<dbReference type="InterPro" id="IPR014001">
    <property type="entry name" value="Helicase_ATP-bd"/>
</dbReference>
<dbReference type="PROSITE" id="PS00690">
    <property type="entry name" value="DEAH_ATP_HELICASE"/>
    <property type="match status" value="1"/>
</dbReference>